<evidence type="ECO:0000256" key="3">
    <source>
        <dbReference type="ARBA" id="ARBA00022840"/>
    </source>
</evidence>
<dbReference type="RefSeq" id="WP_244411330.1">
    <property type="nucleotide sequence ID" value="NZ_AP025564.1"/>
</dbReference>
<dbReference type="PANTHER" id="PTHR23407">
    <property type="entry name" value="ATPASE INHIBITOR/5-FORMYLTETRAHYDROFOLATE CYCLO-LIGASE"/>
    <property type="match status" value="1"/>
</dbReference>
<evidence type="ECO:0000313" key="5">
    <source>
        <dbReference type="EMBL" id="BDE94792.1"/>
    </source>
</evidence>
<sequence>MEKSEARAFVLERRDGIETRVHAEKCTTICGVLTEMLDDIRLARENVSSAAGVCYRQEPLAVALYQAMKSEVSLDCFIEEVYERGLTACFPCMVKHPAETGRNTSMTFRAVSREQYEHGGVAFLDHPLRSFADDDPALASYPLVDTPMLDVVIVPLVAFDGENNRLGYGGGNYDRLIDDLRDDAAAIGVAFEEQRIDSVPCEPHDKQLPAIVSA</sequence>
<gene>
    <name evidence="5" type="ORF">CE91St30_01250</name>
</gene>
<evidence type="ECO:0000313" key="6">
    <source>
        <dbReference type="Proteomes" id="UP001320544"/>
    </source>
</evidence>
<organism evidence="5 6">
    <name type="scientific">Raoultibacter timonensis</name>
    <dbReference type="NCBI Taxonomy" id="1907662"/>
    <lineage>
        <taxon>Bacteria</taxon>
        <taxon>Bacillati</taxon>
        <taxon>Actinomycetota</taxon>
        <taxon>Coriobacteriia</taxon>
        <taxon>Eggerthellales</taxon>
        <taxon>Eggerthellaceae</taxon>
        <taxon>Raoultibacter</taxon>
    </lineage>
</organism>
<keyword evidence="4" id="KW-0479">Metal-binding</keyword>
<dbReference type="EMBL" id="AP025564">
    <property type="protein sequence ID" value="BDE94792.1"/>
    <property type="molecule type" value="Genomic_DNA"/>
</dbReference>
<evidence type="ECO:0000256" key="2">
    <source>
        <dbReference type="ARBA" id="ARBA00022741"/>
    </source>
</evidence>
<proteinExistence type="inferred from homology"/>
<dbReference type="SUPFAM" id="SSF100950">
    <property type="entry name" value="NagB/RpiA/CoA transferase-like"/>
    <property type="match status" value="1"/>
</dbReference>
<evidence type="ECO:0000256" key="4">
    <source>
        <dbReference type="RuleBase" id="RU361279"/>
    </source>
</evidence>
<accession>A0ABN6M9Q3</accession>
<dbReference type="Pfam" id="PF01812">
    <property type="entry name" value="5-FTHF_cyc-lig"/>
    <property type="match status" value="1"/>
</dbReference>
<name>A0ABN6M9Q3_9ACTN</name>
<dbReference type="Gene3D" id="3.40.50.10420">
    <property type="entry name" value="NagB/RpiA/CoA transferase-like"/>
    <property type="match status" value="1"/>
</dbReference>
<protein>
    <recommendedName>
        <fullName evidence="4">5-formyltetrahydrofolate cyclo-ligase</fullName>
        <ecNumber evidence="4">6.3.3.2</ecNumber>
    </recommendedName>
</protein>
<keyword evidence="3 4" id="KW-0067">ATP-binding</keyword>
<dbReference type="InterPro" id="IPR024185">
    <property type="entry name" value="FTHF_cligase-like_sf"/>
</dbReference>
<dbReference type="Proteomes" id="UP001320544">
    <property type="component" value="Chromosome"/>
</dbReference>
<dbReference type="EC" id="6.3.3.2" evidence="4"/>
<comment type="similarity">
    <text evidence="1 4">Belongs to the 5-formyltetrahydrofolate cyclo-ligase family.</text>
</comment>
<dbReference type="NCBIfam" id="TIGR02727">
    <property type="entry name" value="MTHFS_bact"/>
    <property type="match status" value="1"/>
</dbReference>
<keyword evidence="4" id="KW-0460">Magnesium</keyword>
<comment type="cofactor">
    <cofactor evidence="4">
        <name>Mg(2+)</name>
        <dbReference type="ChEBI" id="CHEBI:18420"/>
    </cofactor>
</comment>
<keyword evidence="2 4" id="KW-0547">Nucleotide-binding</keyword>
<dbReference type="InterPro" id="IPR002698">
    <property type="entry name" value="FTHF_cligase"/>
</dbReference>
<dbReference type="PANTHER" id="PTHR23407:SF1">
    <property type="entry name" value="5-FORMYLTETRAHYDROFOLATE CYCLO-LIGASE"/>
    <property type="match status" value="1"/>
</dbReference>
<keyword evidence="6" id="KW-1185">Reference proteome</keyword>
<reference evidence="5 6" key="1">
    <citation type="submission" date="2022-01" db="EMBL/GenBank/DDBJ databases">
        <title>Novel bile acid biosynthetic pathways are enriched in the microbiome of centenarians.</title>
        <authorList>
            <person name="Sato Y."/>
            <person name="Atarashi K."/>
            <person name="Plichta R.D."/>
            <person name="Arai Y."/>
            <person name="Sasajima S."/>
            <person name="Kearney M.S."/>
            <person name="Suda W."/>
            <person name="Takeshita K."/>
            <person name="Sasaki T."/>
            <person name="Okamoto S."/>
            <person name="Skelly N.A."/>
            <person name="Okamura Y."/>
            <person name="Vlamakis H."/>
            <person name="Li Y."/>
            <person name="Tanoue T."/>
            <person name="Takei H."/>
            <person name="Nittono H."/>
            <person name="Narushima S."/>
            <person name="Irie J."/>
            <person name="Itoh H."/>
            <person name="Moriya K."/>
            <person name="Sugiura Y."/>
            <person name="Suematsu M."/>
            <person name="Moritoki N."/>
            <person name="Shibata S."/>
            <person name="Littman R.D."/>
            <person name="Fischbach A.M."/>
            <person name="Uwamino Y."/>
            <person name="Inoue T."/>
            <person name="Honda A."/>
            <person name="Hattori M."/>
            <person name="Murai T."/>
            <person name="Xavier J.R."/>
            <person name="Hirose N."/>
            <person name="Honda K."/>
        </authorList>
    </citation>
    <scope>NUCLEOTIDE SEQUENCE [LARGE SCALE GENOMIC DNA]</scope>
    <source>
        <strain evidence="5 6">CE91-St30</strain>
    </source>
</reference>
<comment type="catalytic activity">
    <reaction evidence="4">
        <text>(6S)-5-formyl-5,6,7,8-tetrahydrofolate + ATP = (6R)-5,10-methenyltetrahydrofolate + ADP + phosphate</text>
        <dbReference type="Rhea" id="RHEA:10488"/>
        <dbReference type="ChEBI" id="CHEBI:30616"/>
        <dbReference type="ChEBI" id="CHEBI:43474"/>
        <dbReference type="ChEBI" id="CHEBI:57455"/>
        <dbReference type="ChEBI" id="CHEBI:57457"/>
        <dbReference type="ChEBI" id="CHEBI:456216"/>
        <dbReference type="EC" id="6.3.3.2"/>
    </reaction>
</comment>
<dbReference type="InterPro" id="IPR037171">
    <property type="entry name" value="NagB/RpiA_transferase-like"/>
</dbReference>
<evidence type="ECO:0000256" key="1">
    <source>
        <dbReference type="ARBA" id="ARBA00010638"/>
    </source>
</evidence>